<protein>
    <recommendedName>
        <fullName evidence="8">Letm1 RBD domain-containing protein</fullName>
    </recommendedName>
</protein>
<dbReference type="Pfam" id="PF07766">
    <property type="entry name" value="LETM1_RBD"/>
    <property type="match status" value="1"/>
</dbReference>
<sequence length="521" mass="59833">MIRLISSPLSISSSRTTAISTLGQRNYSAPFTVLNRQYYNDALSALQTHNRQSLREKYSKQENSLSFQDISDEKALERCLRSPIFQQNWFVEDDVTEGLVSGLRPEVDKEMARIMTLKKKKFKSDIPAEAELLTWKLNCPTSVSYPIDSLASIKTKESALGTVKRHYSYLKSILSLYKNGMKNLYTNYLISNELFNRLGLTAMKGGNTKKIEYITMEILNKDFYKRVRMRREREEKLADQVKAELSEHISGNISNVIPVNVQVPLASLTRAEYNLILRTSHDIRKLPLFVLIFCIFFEFTPLVMRIFTSLNPQLCLTPGQTQREFASRSADIHALKSLSNKLYTGITLNKQLSRTAYNLSKSETRQLARVLKVVSRSVPTVMYPDWILQDRIEAKFKQIKADDILIGLYGGVWNLNMHELNLACLDRGIALSYTIPDDSKASTKKMAQKSEEQLRVELFYWITNLSKGQYNIGFLFYDLAVRDVENAEILCYLNEHYSMGIHRLKSGMSNKVNNGHFHSKD</sequence>
<dbReference type="AlphaFoldDB" id="A0A1E3PHX1"/>
<evidence type="ECO:0000259" key="8">
    <source>
        <dbReference type="PROSITE" id="PS51758"/>
    </source>
</evidence>
<organism evidence="9 10">
    <name type="scientific">Nadsonia fulvescens var. elongata DSM 6958</name>
    <dbReference type="NCBI Taxonomy" id="857566"/>
    <lineage>
        <taxon>Eukaryota</taxon>
        <taxon>Fungi</taxon>
        <taxon>Dikarya</taxon>
        <taxon>Ascomycota</taxon>
        <taxon>Saccharomycotina</taxon>
        <taxon>Dipodascomycetes</taxon>
        <taxon>Dipodascales</taxon>
        <taxon>Dipodascales incertae sedis</taxon>
        <taxon>Nadsonia</taxon>
    </lineage>
</organism>
<evidence type="ECO:0000256" key="5">
    <source>
        <dbReference type="ARBA" id="ARBA00023128"/>
    </source>
</evidence>
<dbReference type="PANTHER" id="PTHR14009">
    <property type="entry name" value="LEUCINE ZIPPER-EF-HAND CONTAINING TRANSMEMBRANE PROTEIN"/>
    <property type="match status" value="1"/>
</dbReference>
<evidence type="ECO:0000313" key="9">
    <source>
        <dbReference type="EMBL" id="ODQ64958.1"/>
    </source>
</evidence>
<comment type="subcellular location">
    <subcellularLocation>
        <location evidence="1">Mitochondrion inner membrane</location>
        <topology evidence="1">Single-pass membrane protein</topology>
    </subcellularLocation>
</comment>
<keyword evidence="3" id="KW-0999">Mitochondrion inner membrane</keyword>
<evidence type="ECO:0000256" key="3">
    <source>
        <dbReference type="ARBA" id="ARBA00022792"/>
    </source>
</evidence>
<keyword evidence="4" id="KW-1133">Transmembrane helix</keyword>
<keyword evidence="2" id="KW-0812">Transmembrane</keyword>
<dbReference type="InterPro" id="IPR033122">
    <property type="entry name" value="LETM1-like_RBD"/>
</dbReference>
<evidence type="ECO:0000256" key="7">
    <source>
        <dbReference type="PROSITE-ProRule" id="PRU01094"/>
    </source>
</evidence>
<dbReference type="EMBL" id="KV454410">
    <property type="protein sequence ID" value="ODQ64958.1"/>
    <property type="molecule type" value="Genomic_DNA"/>
</dbReference>
<keyword evidence="6" id="KW-0472">Membrane</keyword>
<dbReference type="InterPro" id="IPR044202">
    <property type="entry name" value="LETM1/MDM38-like"/>
</dbReference>
<feature type="domain" description="Letm1 RBD" evidence="8">
    <location>
        <begin position="282"/>
        <end position="503"/>
    </location>
</feature>
<evidence type="ECO:0000256" key="4">
    <source>
        <dbReference type="ARBA" id="ARBA00022989"/>
    </source>
</evidence>
<dbReference type="GO" id="GO:0030003">
    <property type="term" value="P:intracellular monoatomic cation homeostasis"/>
    <property type="evidence" value="ECO:0007669"/>
    <property type="project" value="TreeGrafter"/>
</dbReference>
<keyword evidence="5 7" id="KW-0496">Mitochondrion</keyword>
<proteinExistence type="predicted"/>
<evidence type="ECO:0000256" key="6">
    <source>
        <dbReference type="ARBA" id="ARBA00023136"/>
    </source>
</evidence>
<dbReference type="OrthoDB" id="73691at2759"/>
<reference evidence="9 10" key="1">
    <citation type="journal article" date="2016" name="Proc. Natl. Acad. Sci. U.S.A.">
        <title>Comparative genomics of biotechnologically important yeasts.</title>
        <authorList>
            <person name="Riley R."/>
            <person name="Haridas S."/>
            <person name="Wolfe K.H."/>
            <person name="Lopes M.R."/>
            <person name="Hittinger C.T."/>
            <person name="Goeker M."/>
            <person name="Salamov A.A."/>
            <person name="Wisecaver J.H."/>
            <person name="Long T.M."/>
            <person name="Calvey C.H."/>
            <person name="Aerts A.L."/>
            <person name="Barry K.W."/>
            <person name="Choi C."/>
            <person name="Clum A."/>
            <person name="Coughlan A.Y."/>
            <person name="Deshpande S."/>
            <person name="Douglass A.P."/>
            <person name="Hanson S.J."/>
            <person name="Klenk H.-P."/>
            <person name="LaButti K.M."/>
            <person name="Lapidus A."/>
            <person name="Lindquist E.A."/>
            <person name="Lipzen A.M."/>
            <person name="Meier-Kolthoff J.P."/>
            <person name="Ohm R.A."/>
            <person name="Otillar R.P."/>
            <person name="Pangilinan J.L."/>
            <person name="Peng Y."/>
            <person name="Rokas A."/>
            <person name="Rosa C.A."/>
            <person name="Scheuner C."/>
            <person name="Sibirny A.A."/>
            <person name="Slot J.C."/>
            <person name="Stielow J.B."/>
            <person name="Sun H."/>
            <person name="Kurtzman C.P."/>
            <person name="Blackwell M."/>
            <person name="Grigoriev I.V."/>
            <person name="Jeffries T.W."/>
        </authorList>
    </citation>
    <scope>NUCLEOTIDE SEQUENCE [LARGE SCALE GENOMIC DNA]</scope>
    <source>
        <strain evidence="9 10">DSM 6958</strain>
    </source>
</reference>
<keyword evidence="10" id="KW-1185">Reference proteome</keyword>
<dbReference type="PANTHER" id="PTHR14009:SF1">
    <property type="entry name" value="MITOCHONDRIAL PROTON_CALCIUM EXCHANGER PROTEIN"/>
    <property type="match status" value="1"/>
</dbReference>
<name>A0A1E3PHX1_9ASCO</name>
<dbReference type="GO" id="GO:0043022">
    <property type="term" value="F:ribosome binding"/>
    <property type="evidence" value="ECO:0007669"/>
    <property type="project" value="InterPro"/>
</dbReference>
<evidence type="ECO:0000256" key="2">
    <source>
        <dbReference type="ARBA" id="ARBA00022692"/>
    </source>
</evidence>
<gene>
    <name evidence="9" type="ORF">NADFUDRAFT_46768</name>
</gene>
<dbReference type="PROSITE" id="PS51758">
    <property type="entry name" value="LETM1_RBD"/>
    <property type="match status" value="1"/>
</dbReference>
<dbReference type="Proteomes" id="UP000095009">
    <property type="component" value="Unassembled WGS sequence"/>
</dbReference>
<dbReference type="GO" id="GO:0005743">
    <property type="term" value="C:mitochondrial inner membrane"/>
    <property type="evidence" value="ECO:0007669"/>
    <property type="project" value="UniProtKB-SubCell"/>
</dbReference>
<accession>A0A1E3PHX1</accession>
<evidence type="ECO:0000313" key="10">
    <source>
        <dbReference type="Proteomes" id="UP000095009"/>
    </source>
</evidence>
<evidence type="ECO:0000256" key="1">
    <source>
        <dbReference type="ARBA" id="ARBA00004434"/>
    </source>
</evidence>